<feature type="domain" description="Integrase catalytic" evidence="7">
    <location>
        <begin position="1"/>
        <end position="105"/>
    </location>
</feature>
<evidence type="ECO:0000313" key="9">
    <source>
        <dbReference type="Proteomes" id="UP000660247"/>
    </source>
</evidence>
<evidence type="ECO:0000256" key="1">
    <source>
        <dbReference type="ARBA" id="ARBA00022679"/>
    </source>
</evidence>
<dbReference type="GO" id="GO:0016787">
    <property type="term" value="F:hydrolase activity"/>
    <property type="evidence" value="ECO:0007669"/>
    <property type="project" value="UniProtKB-KW"/>
</dbReference>
<evidence type="ECO:0000256" key="6">
    <source>
        <dbReference type="ARBA" id="ARBA00022918"/>
    </source>
</evidence>
<dbReference type="InterPro" id="IPR001584">
    <property type="entry name" value="Integrase_cat-core"/>
</dbReference>
<keyword evidence="6" id="KW-0695">RNA-directed DNA polymerase</keyword>
<evidence type="ECO:0000256" key="4">
    <source>
        <dbReference type="ARBA" id="ARBA00022759"/>
    </source>
</evidence>
<sequence>RALEANDIWQTDTMYIPSFGRLQWVHITVDTFSRMIHATAASGEKAIHIWSHCLSCFGNMRVPKEIKTDNGPGYTARNIQLFLQQWGIWHKTGIPYNPTRQTIVE</sequence>
<dbReference type="InterPro" id="IPR036397">
    <property type="entry name" value="RNaseH_sf"/>
</dbReference>
<protein>
    <submittedName>
        <fullName evidence="8">POK6 protein</fullName>
    </submittedName>
</protein>
<evidence type="ECO:0000259" key="7">
    <source>
        <dbReference type="PROSITE" id="PS50994"/>
    </source>
</evidence>
<feature type="non-terminal residue" evidence="8">
    <location>
        <position position="1"/>
    </location>
</feature>
<accession>A0A851DVB5</accession>
<dbReference type="EMBL" id="WEIS01098461">
    <property type="protein sequence ID" value="NWI71017.1"/>
    <property type="molecule type" value="Genomic_DNA"/>
</dbReference>
<dbReference type="GO" id="GO:0004519">
    <property type="term" value="F:endonuclease activity"/>
    <property type="evidence" value="ECO:0007669"/>
    <property type="project" value="UniProtKB-KW"/>
</dbReference>
<dbReference type="GO" id="GO:0035613">
    <property type="term" value="F:RNA stem-loop binding"/>
    <property type="evidence" value="ECO:0007669"/>
    <property type="project" value="TreeGrafter"/>
</dbReference>
<keyword evidence="4" id="KW-0255">Endonuclease</keyword>
<dbReference type="PANTHER" id="PTHR41694">
    <property type="entry name" value="ENDOGENOUS RETROVIRUS GROUP K MEMBER POL PROTEIN"/>
    <property type="match status" value="1"/>
</dbReference>
<dbReference type="GO" id="GO:0003964">
    <property type="term" value="F:RNA-directed DNA polymerase activity"/>
    <property type="evidence" value="ECO:0007669"/>
    <property type="project" value="UniProtKB-KW"/>
</dbReference>
<keyword evidence="9" id="KW-1185">Reference proteome</keyword>
<dbReference type="PANTHER" id="PTHR41694:SF3">
    <property type="entry name" value="RNA-DIRECTED DNA POLYMERASE-RELATED"/>
    <property type="match status" value="1"/>
</dbReference>
<dbReference type="Gene3D" id="3.30.420.10">
    <property type="entry name" value="Ribonuclease H-like superfamily/Ribonuclease H"/>
    <property type="match status" value="1"/>
</dbReference>
<comment type="caution">
    <text evidence="8">The sequence shown here is derived from an EMBL/GenBank/DDBJ whole genome shotgun (WGS) entry which is preliminary data.</text>
</comment>
<dbReference type="GO" id="GO:0015074">
    <property type="term" value="P:DNA integration"/>
    <property type="evidence" value="ECO:0007669"/>
    <property type="project" value="InterPro"/>
</dbReference>
<dbReference type="AlphaFoldDB" id="A0A851DVB5"/>
<keyword evidence="5" id="KW-0378">Hydrolase</keyword>
<keyword evidence="3" id="KW-0540">Nuclease</keyword>
<keyword evidence="2" id="KW-0548">Nucleotidyltransferase</keyword>
<name>A0A851DVB5_TODME</name>
<evidence type="ECO:0000256" key="3">
    <source>
        <dbReference type="ARBA" id="ARBA00022722"/>
    </source>
</evidence>
<organism evidence="8 9">
    <name type="scientific">Todus mexicanus</name>
    <name type="common">Puerto Rican tody</name>
    <dbReference type="NCBI Taxonomy" id="135184"/>
    <lineage>
        <taxon>Eukaryota</taxon>
        <taxon>Metazoa</taxon>
        <taxon>Chordata</taxon>
        <taxon>Craniata</taxon>
        <taxon>Vertebrata</taxon>
        <taxon>Euteleostomi</taxon>
        <taxon>Archelosauria</taxon>
        <taxon>Archosauria</taxon>
        <taxon>Dinosauria</taxon>
        <taxon>Saurischia</taxon>
        <taxon>Theropoda</taxon>
        <taxon>Coelurosauria</taxon>
        <taxon>Aves</taxon>
        <taxon>Neognathae</taxon>
        <taxon>Neoaves</taxon>
        <taxon>Telluraves</taxon>
        <taxon>Coraciimorphae</taxon>
        <taxon>Coraciiformes</taxon>
        <taxon>Todidae</taxon>
        <taxon>Todus</taxon>
    </lineage>
</organism>
<evidence type="ECO:0000313" key="8">
    <source>
        <dbReference type="EMBL" id="NWI71017.1"/>
    </source>
</evidence>
<evidence type="ECO:0000256" key="5">
    <source>
        <dbReference type="ARBA" id="ARBA00022801"/>
    </source>
</evidence>
<proteinExistence type="predicted"/>
<dbReference type="PROSITE" id="PS50994">
    <property type="entry name" value="INTEGRASE"/>
    <property type="match status" value="1"/>
</dbReference>
<feature type="non-terminal residue" evidence="8">
    <location>
        <position position="105"/>
    </location>
</feature>
<dbReference type="InterPro" id="IPR012337">
    <property type="entry name" value="RNaseH-like_sf"/>
</dbReference>
<dbReference type="Pfam" id="PF00665">
    <property type="entry name" value="rve"/>
    <property type="match status" value="1"/>
</dbReference>
<dbReference type="Proteomes" id="UP000660247">
    <property type="component" value="Unassembled WGS sequence"/>
</dbReference>
<evidence type="ECO:0000256" key="2">
    <source>
        <dbReference type="ARBA" id="ARBA00022695"/>
    </source>
</evidence>
<dbReference type="SUPFAM" id="SSF53098">
    <property type="entry name" value="Ribonuclease H-like"/>
    <property type="match status" value="1"/>
</dbReference>
<reference evidence="8" key="1">
    <citation type="submission" date="2019-10" db="EMBL/GenBank/DDBJ databases">
        <title>Bird 10,000 Genomes (B10K) Project - Family phase.</title>
        <authorList>
            <person name="Zhang G."/>
        </authorList>
    </citation>
    <scope>NUCLEOTIDE SEQUENCE</scope>
    <source>
        <strain evidence="8">B10K-DU-002-69</strain>
        <tissue evidence="8">Muscle</tissue>
    </source>
</reference>
<keyword evidence="1" id="KW-0808">Transferase</keyword>
<gene>
    <name evidence="8" type="primary">Ervk6</name>
    <name evidence="8" type="ORF">TODMEX_R11119</name>
</gene>
<dbReference type="OrthoDB" id="9386368at2759"/>